<evidence type="ECO:0000313" key="7">
    <source>
        <dbReference type="EMBL" id="CBN78447.1"/>
    </source>
</evidence>
<dbReference type="GO" id="GO:0005879">
    <property type="term" value="C:axonemal microtubule"/>
    <property type="evidence" value="ECO:0007669"/>
    <property type="project" value="InterPro"/>
</dbReference>
<keyword evidence="4" id="KW-0206">Cytoskeleton</keyword>
<evidence type="ECO:0000256" key="4">
    <source>
        <dbReference type="ARBA" id="ARBA00023212"/>
    </source>
</evidence>
<proteinExistence type="inferred from homology"/>
<evidence type="ECO:0000256" key="1">
    <source>
        <dbReference type="ARBA" id="ARBA00004138"/>
    </source>
</evidence>
<dbReference type="GO" id="GO:0035082">
    <property type="term" value="P:axoneme assembly"/>
    <property type="evidence" value="ECO:0007669"/>
    <property type="project" value="InterPro"/>
</dbReference>
<accession>D8LDP0</accession>
<evidence type="ECO:0000256" key="3">
    <source>
        <dbReference type="ARBA" id="ARBA00022490"/>
    </source>
</evidence>
<comment type="similarity">
    <text evidence="6">Belongs to the PIERCE1 family.</text>
</comment>
<sequence>MPAQIRDSSNPFFTTTNSRIGNSACQKHEYDAPPVFRKVPKVDRVAAGIDWSFMYTRNRVPEDKDARDELLKNFKHTSKKENPLYSTTNNDIGIKRPTGATFTFERRARQQGFSNSFNGLKFRDMGLNTNVTRSNIHDDLNPQFM</sequence>
<name>D8LDP0_ECTSI</name>
<evidence type="ECO:0000313" key="8">
    <source>
        <dbReference type="Proteomes" id="UP000002630"/>
    </source>
</evidence>
<dbReference type="EMBL" id="FN649758">
    <property type="protein sequence ID" value="CBN78447.1"/>
    <property type="molecule type" value="Genomic_DNA"/>
</dbReference>
<reference evidence="7 8" key="1">
    <citation type="journal article" date="2010" name="Nature">
        <title>The Ectocarpus genome and the independent evolution of multicellularity in brown algae.</title>
        <authorList>
            <person name="Cock J.M."/>
            <person name="Sterck L."/>
            <person name="Rouze P."/>
            <person name="Scornet D."/>
            <person name="Allen A.E."/>
            <person name="Amoutzias G."/>
            <person name="Anthouard V."/>
            <person name="Artiguenave F."/>
            <person name="Aury J.M."/>
            <person name="Badger J.H."/>
            <person name="Beszteri B."/>
            <person name="Billiau K."/>
            <person name="Bonnet E."/>
            <person name="Bothwell J.H."/>
            <person name="Bowler C."/>
            <person name="Boyen C."/>
            <person name="Brownlee C."/>
            <person name="Carrano C.J."/>
            <person name="Charrier B."/>
            <person name="Cho G.Y."/>
            <person name="Coelho S.M."/>
            <person name="Collen J."/>
            <person name="Corre E."/>
            <person name="Da Silva C."/>
            <person name="Delage L."/>
            <person name="Delaroque N."/>
            <person name="Dittami S.M."/>
            <person name="Doulbeau S."/>
            <person name="Elias M."/>
            <person name="Farnham G."/>
            <person name="Gachon C.M."/>
            <person name="Gschloessl B."/>
            <person name="Heesch S."/>
            <person name="Jabbari K."/>
            <person name="Jubin C."/>
            <person name="Kawai H."/>
            <person name="Kimura K."/>
            <person name="Kloareg B."/>
            <person name="Kupper F.C."/>
            <person name="Lang D."/>
            <person name="Le Bail A."/>
            <person name="Leblanc C."/>
            <person name="Lerouge P."/>
            <person name="Lohr M."/>
            <person name="Lopez P.J."/>
            <person name="Martens C."/>
            <person name="Maumus F."/>
            <person name="Michel G."/>
            <person name="Miranda-Saavedra D."/>
            <person name="Morales J."/>
            <person name="Moreau H."/>
            <person name="Motomura T."/>
            <person name="Nagasato C."/>
            <person name="Napoli C.A."/>
            <person name="Nelson D.R."/>
            <person name="Nyvall-Collen P."/>
            <person name="Peters A.F."/>
            <person name="Pommier C."/>
            <person name="Potin P."/>
            <person name="Poulain J."/>
            <person name="Quesneville H."/>
            <person name="Read B."/>
            <person name="Rensing S.A."/>
            <person name="Ritter A."/>
            <person name="Rousvoal S."/>
            <person name="Samanta M."/>
            <person name="Samson G."/>
            <person name="Schroeder D.C."/>
            <person name="Segurens B."/>
            <person name="Strittmatter M."/>
            <person name="Tonon T."/>
            <person name="Tregear J.W."/>
            <person name="Valentin K."/>
            <person name="von Dassow P."/>
            <person name="Yamagishi T."/>
            <person name="Van de Peer Y."/>
            <person name="Wincker P."/>
        </authorList>
    </citation>
    <scope>NUCLEOTIDE SEQUENCE [LARGE SCALE GENOMIC DNA]</scope>
    <source>
        <strain evidence="8">Ec32 / CCAP1310/4</strain>
    </source>
</reference>
<dbReference type="AlphaFoldDB" id="D8LDP0"/>
<comment type="subcellular location">
    <subcellularLocation>
        <location evidence="1">Cell projection</location>
        <location evidence="1">Cilium</location>
    </subcellularLocation>
    <subcellularLocation>
        <location evidence="2">Cytoplasm</location>
        <location evidence="2">Cytoskeleton</location>
    </subcellularLocation>
</comment>
<gene>
    <name evidence="7" type="ORF">Esi_0121_0033</name>
</gene>
<dbReference type="PANTHER" id="PTHR20899:SF1">
    <property type="entry name" value="PIERCER OF MICROTUBULE WALL 1 PROTEIN"/>
    <property type="match status" value="1"/>
</dbReference>
<keyword evidence="3" id="KW-0963">Cytoplasm</keyword>
<keyword evidence="8" id="KW-1185">Reference proteome</keyword>
<dbReference type="Pfam" id="PF14892">
    <property type="entry name" value="PIRC1_2"/>
    <property type="match status" value="1"/>
</dbReference>
<evidence type="ECO:0000256" key="6">
    <source>
        <dbReference type="ARBA" id="ARBA00038014"/>
    </source>
</evidence>
<evidence type="ECO:0000256" key="5">
    <source>
        <dbReference type="ARBA" id="ARBA00023273"/>
    </source>
</evidence>
<dbReference type="InParanoid" id="D8LDP0"/>
<evidence type="ECO:0000256" key="2">
    <source>
        <dbReference type="ARBA" id="ARBA00004245"/>
    </source>
</evidence>
<organism evidence="7 8">
    <name type="scientific">Ectocarpus siliculosus</name>
    <name type="common">Brown alga</name>
    <name type="synonym">Conferva siliculosa</name>
    <dbReference type="NCBI Taxonomy" id="2880"/>
    <lineage>
        <taxon>Eukaryota</taxon>
        <taxon>Sar</taxon>
        <taxon>Stramenopiles</taxon>
        <taxon>Ochrophyta</taxon>
        <taxon>PX clade</taxon>
        <taxon>Phaeophyceae</taxon>
        <taxon>Ectocarpales</taxon>
        <taxon>Ectocarpaceae</taxon>
        <taxon>Ectocarpus</taxon>
    </lineage>
</organism>
<dbReference type="PANTHER" id="PTHR20899">
    <property type="entry name" value="PIERCE HOMOLOG"/>
    <property type="match status" value="1"/>
</dbReference>
<keyword evidence="5" id="KW-0966">Cell projection</keyword>
<dbReference type="Proteomes" id="UP000002630">
    <property type="component" value="Linkage Group LG33"/>
</dbReference>
<dbReference type="EMBL" id="FN647885">
    <property type="protein sequence ID" value="CBN78447.1"/>
    <property type="molecule type" value="Genomic_DNA"/>
</dbReference>
<dbReference type="OrthoDB" id="546383at2759"/>
<protein>
    <submittedName>
        <fullName evidence="7">Uncharacterized protein</fullName>
    </submittedName>
</protein>
<dbReference type="InterPro" id="IPR026507">
    <property type="entry name" value="PIRC1/2"/>
</dbReference>